<accession>A0A917S0J2</accession>
<protein>
    <submittedName>
        <fullName evidence="2">Uncharacterized protein</fullName>
    </submittedName>
</protein>
<evidence type="ECO:0000256" key="1">
    <source>
        <dbReference type="SAM" id="Phobius"/>
    </source>
</evidence>
<dbReference type="EMBL" id="BMMZ01000001">
    <property type="protein sequence ID" value="GGL47000.1"/>
    <property type="molecule type" value="Genomic_DNA"/>
</dbReference>
<name>A0A917S0J2_9ACTN</name>
<dbReference type="RefSeq" id="WP_188893226.1">
    <property type="nucleotide sequence ID" value="NZ_BMMZ01000001.1"/>
</dbReference>
<comment type="caution">
    <text evidence="2">The sequence shown here is derived from an EMBL/GenBank/DDBJ whole genome shotgun (WGS) entry which is preliminary data.</text>
</comment>
<keyword evidence="1" id="KW-0472">Membrane</keyword>
<dbReference type="Proteomes" id="UP000613840">
    <property type="component" value="Unassembled WGS sequence"/>
</dbReference>
<reference evidence="2" key="2">
    <citation type="submission" date="2020-09" db="EMBL/GenBank/DDBJ databases">
        <authorList>
            <person name="Sun Q."/>
            <person name="Zhou Y."/>
        </authorList>
    </citation>
    <scope>NUCLEOTIDE SEQUENCE</scope>
    <source>
        <strain evidence="2">CGMCC 4.7306</strain>
    </source>
</reference>
<feature type="transmembrane region" description="Helical" evidence="1">
    <location>
        <begin position="43"/>
        <end position="63"/>
    </location>
</feature>
<gene>
    <name evidence="2" type="ORF">GCM10011575_01060</name>
</gene>
<evidence type="ECO:0000313" key="2">
    <source>
        <dbReference type="EMBL" id="GGL47000.1"/>
    </source>
</evidence>
<keyword evidence="3" id="KW-1185">Reference proteome</keyword>
<keyword evidence="1" id="KW-0812">Transmembrane</keyword>
<evidence type="ECO:0000313" key="3">
    <source>
        <dbReference type="Proteomes" id="UP000613840"/>
    </source>
</evidence>
<proteinExistence type="predicted"/>
<feature type="transmembrane region" description="Helical" evidence="1">
    <location>
        <begin position="75"/>
        <end position="93"/>
    </location>
</feature>
<keyword evidence="1" id="KW-1133">Transmembrane helix</keyword>
<organism evidence="2 3">
    <name type="scientific">Microlunatus endophyticus</name>
    <dbReference type="NCBI Taxonomy" id="1716077"/>
    <lineage>
        <taxon>Bacteria</taxon>
        <taxon>Bacillati</taxon>
        <taxon>Actinomycetota</taxon>
        <taxon>Actinomycetes</taxon>
        <taxon>Propionibacteriales</taxon>
        <taxon>Propionibacteriaceae</taxon>
        <taxon>Microlunatus</taxon>
    </lineage>
</organism>
<reference evidence="2" key="1">
    <citation type="journal article" date="2014" name="Int. J. Syst. Evol. Microbiol.">
        <title>Complete genome sequence of Corynebacterium casei LMG S-19264T (=DSM 44701T), isolated from a smear-ripened cheese.</title>
        <authorList>
            <consortium name="US DOE Joint Genome Institute (JGI-PGF)"/>
            <person name="Walter F."/>
            <person name="Albersmeier A."/>
            <person name="Kalinowski J."/>
            <person name="Ruckert C."/>
        </authorList>
    </citation>
    <scope>NUCLEOTIDE SEQUENCE</scope>
    <source>
        <strain evidence="2">CGMCC 4.7306</strain>
    </source>
</reference>
<dbReference type="AlphaFoldDB" id="A0A917S0J2"/>
<sequence>MVEPSRGSGGSRSTAAKIPVRPTHTWKVADFRPAGPHHAVENLPAHVVSGSIALILIVSPIVFHRAFAGMGPINILIVLAGVGVAILTLLLSTKDYHPAPRRRPSYPPGVSNQEKAEIAQLGAAYGRFRDALDSLPEGQPKNRIGFALAGTEPGDIALGIITSNAWSDSWLPEHKLEVDPLREATEIYDYLGRIAAKIAEFSAQADALRDTPVAARYRQYAEDLTTDLTAVRDRARALFAYQTDVNRLSQLLRAEHAQPQLEQDADAVLDLVAESRRHQLAAEYLRQRQKELETITDGLRELQSILNDNSTRLPTRPGRH</sequence>